<evidence type="ECO:0000256" key="1">
    <source>
        <dbReference type="ARBA" id="ARBA00007198"/>
    </source>
</evidence>
<evidence type="ECO:0000313" key="6">
    <source>
        <dbReference type="Proteomes" id="UP000202922"/>
    </source>
</evidence>
<dbReference type="InterPro" id="IPR006660">
    <property type="entry name" value="Arsenate_reductase-like"/>
</dbReference>
<protein>
    <recommendedName>
        <fullName evidence="4">Arsenate reductase</fullName>
        <ecNumber evidence="4">1.20.4.1</ecNumber>
    </recommendedName>
</protein>
<dbReference type="SUPFAM" id="SSF52833">
    <property type="entry name" value="Thioredoxin-like"/>
    <property type="match status" value="1"/>
</dbReference>
<organism evidence="5 6">
    <name type="scientific">Actibacterium lipolyticum</name>
    <dbReference type="NCBI Taxonomy" id="1524263"/>
    <lineage>
        <taxon>Bacteria</taxon>
        <taxon>Pseudomonadati</taxon>
        <taxon>Pseudomonadota</taxon>
        <taxon>Alphaproteobacteria</taxon>
        <taxon>Rhodobacterales</taxon>
        <taxon>Roseobacteraceae</taxon>
        <taxon>Actibacterium</taxon>
    </lineage>
</organism>
<dbReference type="Pfam" id="PF03960">
    <property type="entry name" value="ArsC"/>
    <property type="match status" value="1"/>
</dbReference>
<dbReference type="CDD" id="cd03034">
    <property type="entry name" value="ArsC_ArsC"/>
    <property type="match status" value="1"/>
</dbReference>
<evidence type="ECO:0000313" key="5">
    <source>
        <dbReference type="EMBL" id="SMX32181.1"/>
    </source>
</evidence>
<dbReference type="EC" id="1.20.4.1" evidence="4"/>
<dbReference type="GO" id="GO:0008794">
    <property type="term" value="F:arsenate reductase (glutaredoxin) activity"/>
    <property type="evidence" value="ECO:0007669"/>
    <property type="project" value="UniProtKB-UniRule"/>
</dbReference>
<dbReference type="AlphaFoldDB" id="A0A238JNG1"/>
<evidence type="ECO:0000256" key="3">
    <source>
        <dbReference type="PROSITE-ProRule" id="PRU01282"/>
    </source>
</evidence>
<keyword evidence="2 4" id="KW-0560">Oxidoreductase</keyword>
<accession>A0A238JNG1</accession>
<dbReference type="PROSITE" id="PS51353">
    <property type="entry name" value="ARSC"/>
    <property type="match status" value="1"/>
</dbReference>
<evidence type="ECO:0000256" key="2">
    <source>
        <dbReference type="ARBA" id="ARBA00023002"/>
    </source>
</evidence>
<dbReference type="EMBL" id="FXYE01000001">
    <property type="protein sequence ID" value="SMX32181.1"/>
    <property type="molecule type" value="Genomic_DNA"/>
</dbReference>
<dbReference type="PANTHER" id="PTHR30041:SF4">
    <property type="entry name" value="ARSENATE REDUCTASE"/>
    <property type="match status" value="1"/>
</dbReference>
<name>A0A238JNG1_9RHOB</name>
<gene>
    <name evidence="5" type="primary">arsC</name>
    <name evidence="5" type="ORF">COL8621_00735</name>
</gene>
<dbReference type="InterPro" id="IPR006659">
    <property type="entry name" value="Arsenate_reductase"/>
</dbReference>
<dbReference type="InterPro" id="IPR036249">
    <property type="entry name" value="Thioredoxin-like_sf"/>
</dbReference>
<sequence>MSITIWHNPRCSKSRETLALLQDRGDQPAVRKYLDDTPSIEELRLTRDTLGLRAIEMMRIKEKRFGELGLTKDDDDETLLAAMAQNPVLIERPIVFANGKAAIGRPPERVLDIL</sequence>
<dbReference type="Proteomes" id="UP000202922">
    <property type="component" value="Unassembled WGS sequence"/>
</dbReference>
<proteinExistence type="inferred from homology"/>
<comment type="catalytic activity">
    <reaction evidence="4">
        <text>[glutaredoxin]-dithiol + arsenate + glutathione + H(+) = glutathionyl-S-S-[glutaredoxin] + arsenite + H2O</text>
        <dbReference type="Rhea" id="RHEA:22016"/>
        <dbReference type="Rhea" id="RHEA-COMP:10729"/>
        <dbReference type="Rhea" id="RHEA-COMP:17668"/>
        <dbReference type="ChEBI" id="CHEBI:15377"/>
        <dbReference type="ChEBI" id="CHEBI:15378"/>
        <dbReference type="ChEBI" id="CHEBI:29242"/>
        <dbReference type="ChEBI" id="CHEBI:29950"/>
        <dbReference type="ChEBI" id="CHEBI:48597"/>
        <dbReference type="ChEBI" id="CHEBI:57925"/>
        <dbReference type="ChEBI" id="CHEBI:146199"/>
        <dbReference type="EC" id="1.20.4.1"/>
    </reaction>
</comment>
<comment type="similarity">
    <text evidence="1 3 4">Belongs to the ArsC family.</text>
</comment>
<reference evidence="6" key="1">
    <citation type="submission" date="2017-05" db="EMBL/GenBank/DDBJ databases">
        <authorList>
            <person name="Rodrigo-Torres L."/>
            <person name="Arahal R. D."/>
            <person name="Lucena T."/>
        </authorList>
    </citation>
    <scope>NUCLEOTIDE SEQUENCE [LARGE SCALE GENOMIC DNA]</scope>
    <source>
        <strain evidence="6">CECT 8621</strain>
    </source>
</reference>
<dbReference type="Gene3D" id="3.40.30.10">
    <property type="entry name" value="Glutaredoxin"/>
    <property type="match status" value="1"/>
</dbReference>
<keyword evidence="6" id="KW-1185">Reference proteome</keyword>
<evidence type="ECO:0000256" key="4">
    <source>
        <dbReference type="RuleBase" id="RU362029"/>
    </source>
</evidence>
<dbReference type="PANTHER" id="PTHR30041">
    <property type="entry name" value="ARSENATE REDUCTASE"/>
    <property type="match status" value="1"/>
</dbReference>
<dbReference type="NCBIfam" id="TIGR00014">
    <property type="entry name" value="arsC"/>
    <property type="match status" value="1"/>
</dbReference>